<evidence type="ECO:0000313" key="2">
    <source>
        <dbReference type="EMBL" id="CAB4122157.1"/>
    </source>
</evidence>
<dbReference type="InterPro" id="IPR036291">
    <property type="entry name" value="NAD(P)-bd_dom_sf"/>
</dbReference>
<dbReference type="InterPro" id="IPR001509">
    <property type="entry name" value="Epimerase_deHydtase"/>
</dbReference>
<name>A0A6J5KRZ0_9CAUD</name>
<dbReference type="InterPro" id="IPR050177">
    <property type="entry name" value="Lipid_A_modif_metabolic_enz"/>
</dbReference>
<accession>A0A6J5KRZ0</accession>
<dbReference type="Pfam" id="PF01370">
    <property type="entry name" value="Epimerase"/>
    <property type="match status" value="1"/>
</dbReference>
<gene>
    <name evidence="4" type="ORF">UFOVP220_126</name>
    <name evidence="2" type="ORF">UFOVP26_100</name>
    <name evidence="3" type="ORF">UFOVP44_135</name>
</gene>
<evidence type="ECO:0000313" key="4">
    <source>
        <dbReference type="EMBL" id="CAB5219702.1"/>
    </source>
</evidence>
<organism evidence="3">
    <name type="scientific">uncultured Caudovirales phage</name>
    <dbReference type="NCBI Taxonomy" id="2100421"/>
    <lineage>
        <taxon>Viruses</taxon>
        <taxon>Duplodnaviria</taxon>
        <taxon>Heunggongvirae</taxon>
        <taxon>Uroviricota</taxon>
        <taxon>Caudoviricetes</taxon>
        <taxon>Peduoviridae</taxon>
        <taxon>Maltschvirus</taxon>
        <taxon>Maltschvirus maltsch</taxon>
    </lineage>
</organism>
<sequence length="245" mass="27784">MRTALITGSNGFIGDRLCKSLIAKDWRVIGVDITEENNEYEFVRKDARFLLVDDIPAEQIDVVFHCACYAEPKKYLEDPLFILDSCFNGTLNLLNIAKQFQATFVFLSSVDVERQFDTQDIKSSYIVGKLSAEQLCSAYKDQLNVKVVRLNNVYGDAKDTDTRVVPTFVRAVKSGKPINITENSTRNFCYVWDVVSELIEISTANSNTFIYELSGELITIQDLALTVEKTVFLKTQVEQGLRKFL</sequence>
<dbReference type="EMBL" id="LR798268">
    <property type="protein sequence ID" value="CAB5219702.1"/>
    <property type="molecule type" value="Genomic_DNA"/>
</dbReference>
<dbReference type="EMBL" id="LR796176">
    <property type="protein sequence ID" value="CAB4124032.1"/>
    <property type="molecule type" value="Genomic_DNA"/>
</dbReference>
<proteinExistence type="predicted"/>
<dbReference type="EMBL" id="LR796152">
    <property type="protein sequence ID" value="CAB4122157.1"/>
    <property type="molecule type" value="Genomic_DNA"/>
</dbReference>
<evidence type="ECO:0000313" key="3">
    <source>
        <dbReference type="EMBL" id="CAB4124032.1"/>
    </source>
</evidence>
<feature type="domain" description="NAD-dependent epimerase/dehydratase" evidence="1">
    <location>
        <begin position="4"/>
        <end position="200"/>
    </location>
</feature>
<dbReference type="Gene3D" id="3.40.50.720">
    <property type="entry name" value="NAD(P)-binding Rossmann-like Domain"/>
    <property type="match status" value="1"/>
</dbReference>
<dbReference type="PANTHER" id="PTHR43245:SF13">
    <property type="entry name" value="UDP-D-APIOSE_UDP-D-XYLOSE SYNTHASE 2"/>
    <property type="match status" value="1"/>
</dbReference>
<reference evidence="3" key="1">
    <citation type="submission" date="2020-04" db="EMBL/GenBank/DDBJ databases">
        <authorList>
            <person name="Chiriac C."/>
            <person name="Salcher M."/>
            <person name="Ghai R."/>
            <person name="Kavagutti S V."/>
        </authorList>
    </citation>
    <scope>NUCLEOTIDE SEQUENCE</scope>
</reference>
<evidence type="ECO:0000259" key="1">
    <source>
        <dbReference type="Pfam" id="PF01370"/>
    </source>
</evidence>
<dbReference type="PANTHER" id="PTHR43245">
    <property type="entry name" value="BIFUNCTIONAL POLYMYXIN RESISTANCE PROTEIN ARNA"/>
    <property type="match status" value="1"/>
</dbReference>
<protein>
    <submittedName>
        <fullName evidence="3">WcaG Nucleoside-diphosphate-sugar epimerases</fullName>
    </submittedName>
</protein>
<dbReference type="SUPFAM" id="SSF51735">
    <property type="entry name" value="NAD(P)-binding Rossmann-fold domains"/>
    <property type="match status" value="1"/>
</dbReference>